<dbReference type="InterPro" id="IPR013783">
    <property type="entry name" value="Ig-like_fold"/>
</dbReference>
<dbReference type="Pfam" id="PF24507">
    <property type="entry name" value="Ig_CFAP65_4th"/>
    <property type="match status" value="1"/>
</dbReference>
<evidence type="ECO:0000259" key="3">
    <source>
        <dbReference type="Pfam" id="PF24816"/>
    </source>
</evidence>
<dbReference type="Pfam" id="PF24816">
    <property type="entry name" value="Ig_CFAP65__9th"/>
    <property type="match status" value="1"/>
</dbReference>
<gene>
    <name evidence="4" type="ORF">EAG_15906</name>
</gene>
<accession>E2AU16</accession>
<name>E2AU16_CAMFO</name>
<dbReference type="GO" id="GO:0005737">
    <property type="term" value="C:cytoplasm"/>
    <property type="evidence" value="ECO:0007669"/>
    <property type="project" value="UniProtKB-SubCell"/>
</dbReference>
<protein>
    <submittedName>
        <fullName evidence="4">Coiled-coil domain-containing protein 108</fullName>
    </submittedName>
</protein>
<dbReference type="GO" id="GO:0031514">
    <property type="term" value="C:motile cilium"/>
    <property type="evidence" value="ECO:0007669"/>
    <property type="project" value="UniProtKB-SubCell"/>
</dbReference>
<dbReference type="InterPro" id="IPR056344">
    <property type="entry name" value="Ig_CFAP65-like_9th"/>
</dbReference>
<dbReference type="AlphaFoldDB" id="E2AU16"/>
<dbReference type="OrthoDB" id="415597at2759"/>
<dbReference type="InterPro" id="IPR056305">
    <property type="entry name" value="Ig_CFAP65_10th"/>
</dbReference>
<sequence>MSCEEPSRKIHVEFGEVEAGAAAVKWIEIINQSCMEQTYEARRDAITNPLDHVFELCSYSWTLSPGQVYKCRIYYRPFIPLSVNVDYFTIMDSVGERTEIRVRGMCIGPIISTSTTRLIMICTSKNYEVKKRIKLVNDSKATAIFMFDVDLTQKSFKIDAKQGYITPRSRKYITITFAPQEAGIYTCHLPCLILNHRPIIIEVYGYYSSILHKANIQNRFNYPTRLKNGFEGYTSDTIVAAQDLPAISLSKNYIDFGQANLVTEDTTQKISETLCLTNHTRSDVLIKWDQGNSFPICSDGWIPQYEIPHIVKMPSCLPSFPIYTTFLIKKFGHLPLMYHFVPPTSSHFVVKPMMGIIHENYQIIVVGMLPGTDNERVYVERWAIRFNGNTKSECFIDFRGFAECANVSFNDQNLVKFAPTFPNCRELQQFYMRNITRHTIKYEFVNVAPELRIQSENNKICPNDTVIHEWIFCPTTIGDYEFDVKCILTVLKDEIPIGPSVCVTLHVIESCKSGCLMVTNLQCYGPYPDVSKAFLWKLMKINIFNTLLQDLQAETSQTLYVNFPAMVLHENPVVIKLLLRNVTAVIVSWNIKRMKLCSCGPIAKIQGVSLQHAKYDCSHRKVCSVQPKTGNLKPGEENWMTLELHYILLGKTESKWDLDLGNNRHIFLLMTIEGLSRSDNKLHLLNGTHFKFQHIYLGDKSPIYQVCWVHNGTNYSIPFSVNPRMMREINQEYCYEVFSCASPHAIVNPQSSVPILLKFQPRQFGIFKGKLCLILGDKEEELILEGESSLPHKSAVIGEYVPSGCNFEDDDIPIYFNTDCIDVLHIPTHSHVVKMIMMHNNLIQDVLAYEWKRNEISGVIDVDVHPQKGVIKPMSVKSFRVTINTKKYPCVIDVNISCEFINTSQRRAYQRSVYKLEDLSRELKGQFTITEKGISVPKPSMEVLEKPQTFYKTITIRCSIYSEEDKFLKISLMDELINAPSKGIYIEKNNRQMLKFKKKDVSRSLFIIEGLLW</sequence>
<feature type="domain" description="CFAP65 tenth Ig-like" evidence="1">
    <location>
        <begin position="680"/>
        <end position="762"/>
    </location>
</feature>
<dbReference type="Proteomes" id="UP000000311">
    <property type="component" value="Unassembled WGS sequence"/>
</dbReference>
<keyword evidence="5" id="KW-1185">Reference proteome</keyword>
<dbReference type="InterPro" id="IPR058536">
    <property type="entry name" value="Ig_CFAP65_4th"/>
</dbReference>
<dbReference type="OMA" id="SDGWIPQ"/>
<evidence type="ECO:0000259" key="2">
    <source>
        <dbReference type="Pfam" id="PF24507"/>
    </source>
</evidence>
<dbReference type="PANTHER" id="PTHR46127:SF1">
    <property type="entry name" value="CILIA- AND FLAGELLA-ASSOCIATED PROTEIN 65"/>
    <property type="match status" value="1"/>
</dbReference>
<reference evidence="4 5" key="1">
    <citation type="journal article" date="2010" name="Science">
        <title>Genomic comparison of the ants Camponotus floridanus and Harpegnathos saltator.</title>
        <authorList>
            <person name="Bonasio R."/>
            <person name="Zhang G."/>
            <person name="Ye C."/>
            <person name="Mutti N.S."/>
            <person name="Fang X."/>
            <person name="Qin N."/>
            <person name="Donahue G."/>
            <person name="Yang P."/>
            <person name="Li Q."/>
            <person name="Li C."/>
            <person name="Zhang P."/>
            <person name="Huang Z."/>
            <person name="Berger S.L."/>
            <person name="Reinberg D."/>
            <person name="Wang J."/>
            <person name="Liebig J."/>
        </authorList>
    </citation>
    <scope>NUCLEOTIDE SEQUENCE [LARGE SCALE GENOMIC DNA]</scope>
    <source>
        <strain evidence="5">C129</strain>
    </source>
</reference>
<dbReference type="InParanoid" id="E2AU16"/>
<dbReference type="EMBL" id="GL442767">
    <property type="protein sequence ID" value="EFN63059.1"/>
    <property type="molecule type" value="Genomic_DNA"/>
</dbReference>
<feature type="domain" description="CFAP65 fourth Ig-like" evidence="2">
    <location>
        <begin position="128"/>
        <end position="205"/>
    </location>
</feature>
<evidence type="ECO:0000313" key="5">
    <source>
        <dbReference type="Proteomes" id="UP000000311"/>
    </source>
</evidence>
<evidence type="ECO:0000313" key="4">
    <source>
        <dbReference type="EMBL" id="EFN63059.1"/>
    </source>
</evidence>
<organism evidence="5">
    <name type="scientific">Camponotus floridanus</name>
    <name type="common">Florida carpenter ant</name>
    <dbReference type="NCBI Taxonomy" id="104421"/>
    <lineage>
        <taxon>Eukaryota</taxon>
        <taxon>Metazoa</taxon>
        <taxon>Ecdysozoa</taxon>
        <taxon>Arthropoda</taxon>
        <taxon>Hexapoda</taxon>
        <taxon>Insecta</taxon>
        <taxon>Pterygota</taxon>
        <taxon>Neoptera</taxon>
        <taxon>Endopterygota</taxon>
        <taxon>Hymenoptera</taxon>
        <taxon>Apocrita</taxon>
        <taxon>Aculeata</taxon>
        <taxon>Formicoidea</taxon>
        <taxon>Formicidae</taxon>
        <taxon>Formicinae</taxon>
        <taxon>Camponotus</taxon>
    </lineage>
</organism>
<proteinExistence type="predicted"/>
<dbReference type="PANTHER" id="PTHR46127">
    <property type="entry name" value="CILIA- AND FLAGELLA-ASSOCIATED PROTEIN 65"/>
    <property type="match status" value="1"/>
</dbReference>
<evidence type="ECO:0000259" key="1">
    <source>
        <dbReference type="Pfam" id="PF24291"/>
    </source>
</evidence>
<dbReference type="Pfam" id="PF24291">
    <property type="entry name" value="Ig_CFAP65"/>
    <property type="match status" value="1"/>
</dbReference>
<dbReference type="Gene3D" id="2.60.40.10">
    <property type="entry name" value="Immunoglobulins"/>
    <property type="match status" value="2"/>
</dbReference>
<dbReference type="InterPro" id="IPR052614">
    <property type="entry name" value="CFAP65"/>
</dbReference>
<feature type="domain" description="CFAP65-like ninth Ig-like" evidence="3">
    <location>
        <begin position="517"/>
        <end position="652"/>
    </location>
</feature>